<dbReference type="AlphaFoldDB" id="A0AAW1X8B8"/>
<keyword evidence="2" id="KW-1185">Reference proteome</keyword>
<evidence type="ECO:0008006" key="3">
    <source>
        <dbReference type="Google" id="ProtNLM"/>
    </source>
</evidence>
<gene>
    <name evidence="1" type="ORF">M0R45_019862</name>
</gene>
<dbReference type="PANTHER" id="PTHR47718">
    <property type="entry name" value="OS01G0519700 PROTEIN"/>
    <property type="match status" value="1"/>
</dbReference>
<reference evidence="1 2" key="1">
    <citation type="journal article" date="2023" name="G3 (Bethesda)">
        <title>A chromosome-length genome assembly and annotation of blackberry (Rubus argutus, cv. 'Hillquist').</title>
        <authorList>
            <person name="Bruna T."/>
            <person name="Aryal R."/>
            <person name="Dudchenko O."/>
            <person name="Sargent D.J."/>
            <person name="Mead D."/>
            <person name="Buti M."/>
            <person name="Cavallini A."/>
            <person name="Hytonen T."/>
            <person name="Andres J."/>
            <person name="Pham M."/>
            <person name="Weisz D."/>
            <person name="Mascagni F."/>
            <person name="Usai G."/>
            <person name="Natali L."/>
            <person name="Bassil N."/>
            <person name="Fernandez G.E."/>
            <person name="Lomsadze A."/>
            <person name="Armour M."/>
            <person name="Olukolu B."/>
            <person name="Poorten T."/>
            <person name="Britton C."/>
            <person name="Davik J."/>
            <person name="Ashrafi H."/>
            <person name="Aiden E.L."/>
            <person name="Borodovsky M."/>
            <person name="Worthington M."/>
        </authorList>
    </citation>
    <scope>NUCLEOTIDE SEQUENCE [LARGE SCALE GENOMIC DNA]</scope>
    <source>
        <strain evidence="1">PI 553951</strain>
    </source>
</reference>
<dbReference type="PANTHER" id="PTHR47718:SF13">
    <property type="entry name" value="OS09G0290500 PROTEIN"/>
    <property type="match status" value="1"/>
</dbReference>
<evidence type="ECO:0000313" key="2">
    <source>
        <dbReference type="Proteomes" id="UP001457282"/>
    </source>
</evidence>
<dbReference type="EMBL" id="JBEDUW010000004">
    <property type="protein sequence ID" value="KAK9932635.1"/>
    <property type="molecule type" value="Genomic_DNA"/>
</dbReference>
<accession>A0AAW1X8B8</accession>
<organism evidence="1 2">
    <name type="scientific">Rubus argutus</name>
    <name type="common">Southern blackberry</name>
    <dbReference type="NCBI Taxonomy" id="59490"/>
    <lineage>
        <taxon>Eukaryota</taxon>
        <taxon>Viridiplantae</taxon>
        <taxon>Streptophyta</taxon>
        <taxon>Embryophyta</taxon>
        <taxon>Tracheophyta</taxon>
        <taxon>Spermatophyta</taxon>
        <taxon>Magnoliopsida</taxon>
        <taxon>eudicotyledons</taxon>
        <taxon>Gunneridae</taxon>
        <taxon>Pentapetalae</taxon>
        <taxon>rosids</taxon>
        <taxon>fabids</taxon>
        <taxon>Rosales</taxon>
        <taxon>Rosaceae</taxon>
        <taxon>Rosoideae</taxon>
        <taxon>Rosoideae incertae sedis</taxon>
        <taxon>Rubus</taxon>
    </lineage>
</organism>
<sequence>MNGKKSISVITDRDEAMRNAISYLITEVRGMREGLVGYSCHNGLENNKWVMRMYNKWNRWAKIFFRDHFFVRVCSTQRCERLHRNLKGGLGCTMRLYDMFPRIDKTIVA</sequence>
<proteinExistence type="predicted"/>
<protein>
    <recommendedName>
        <fullName evidence="3">Protein FAR1-RELATED SEQUENCE</fullName>
    </recommendedName>
</protein>
<name>A0AAW1X8B8_RUBAR</name>
<dbReference type="Proteomes" id="UP001457282">
    <property type="component" value="Unassembled WGS sequence"/>
</dbReference>
<comment type="caution">
    <text evidence="1">The sequence shown here is derived from an EMBL/GenBank/DDBJ whole genome shotgun (WGS) entry which is preliminary data.</text>
</comment>
<evidence type="ECO:0000313" key="1">
    <source>
        <dbReference type="EMBL" id="KAK9932635.1"/>
    </source>
</evidence>